<sequence length="241" mass="27128">MKIINIRSLFSVLTALLIVLLSTFSFAQSKKELTIVTFGNSTTAPRKGIEKVYAVRIHEGLTEAGITNKVINSGIGGSHTGYGKDYKDSKIEHGMDRFEKAVLQHHPDWVTMNFGLNDAYQDNGIGTASRIPIEKYIANLTYFITEIKKIDGKIILLTPNPLSSKLDQFRHERLKLYKDAVIKLARSENVELINSWKLFHHFAKKSPEGMEGLLPDGTHPMDTGHKLIAEKIIKIIKKKSR</sequence>
<evidence type="ECO:0000313" key="3">
    <source>
        <dbReference type="Proteomes" id="UP000199226"/>
    </source>
</evidence>
<dbReference type="PANTHER" id="PTHR30383">
    <property type="entry name" value="THIOESTERASE 1/PROTEASE 1/LYSOPHOSPHOLIPASE L1"/>
    <property type="match status" value="1"/>
</dbReference>
<dbReference type="CDD" id="cd00229">
    <property type="entry name" value="SGNH_hydrolase"/>
    <property type="match status" value="1"/>
</dbReference>
<dbReference type="EMBL" id="FNHH01000001">
    <property type="protein sequence ID" value="SDL63697.1"/>
    <property type="molecule type" value="Genomic_DNA"/>
</dbReference>
<dbReference type="SUPFAM" id="SSF52266">
    <property type="entry name" value="SGNH hydrolase"/>
    <property type="match status" value="1"/>
</dbReference>
<evidence type="ECO:0000259" key="1">
    <source>
        <dbReference type="Pfam" id="PF13472"/>
    </source>
</evidence>
<feature type="domain" description="SGNH hydrolase-type esterase" evidence="1">
    <location>
        <begin position="38"/>
        <end position="227"/>
    </location>
</feature>
<gene>
    <name evidence="2" type="ORF">SAMN05421813_10126</name>
</gene>
<dbReference type="RefSeq" id="WP_090697297.1">
    <property type="nucleotide sequence ID" value="NZ_FNHH01000001.1"/>
</dbReference>
<dbReference type="Proteomes" id="UP000199226">
    <property type="component" value="Unassembled WGS sequence"/>
</dbReference>
<keyword evidence="3" id="KW-1185">Reference proteome</keyword>
<dbReference type="STRING" id="990371.SAMN05421813_10126"/>
<reference evidence="3" key="1">
    <citation type="submission" date="2016-10" db="EMBL/GenBank/DDBJ databases">
        <authorList>
            <person name="Varghese N."/>
            <person name="Submissions S."/>
        </authorList>
    </citation>
    <scope>NUCLEOTIDE SEQUENCE [LARGE SCALE GENOMIC DNA]</scope>
    <source>
        <strain evidence="3">DSM 24536</strain>
    </source>
</reference>
<name>A0A1G9LPE4_9SPHI</name>
<dbReference type="Pfam" id="PF13472">
    <property type="entry name" value="Lipase_GDSL_2"/>
    <property type="match status" value="1"/>
</dbReference>
<dbReference type="OrthoDB" id="9786188at2"/>
<dbReference type="AlphaFoldDB" id="A0A1G9LPE4"/>
<accession>A0A1G9LPE4</accession>
<dbReference type="InterPro" id="IPR051532">
    <property type="entry name" value="Ester_Hydrolysis_Enzymes"/>
</dbReference>
<dbReference type="PANTHER" id="PTHR30383:SF5">
    <property type="entry name" value="SGNH HYDROLASE-TYPE ESTERASE DOMAIN-CONTAINING PROTEIN"/>
    <property type="match status" value="1"/>
</dbReference>
<protein>
    <submittedName>
        <fullName evidence="2">Lysophospholipase L1</fullName>
    </submittedName>
</protein>
<proteinExistence type="predicted"/>
<organism evidence="2 3">
    <name type="scientific">Daejeonella rubra</name>
    <dbReference type="NCBI Taxonomy" id="990371"/>
    <lineage>
        <taxon>Bacteria</taxon>
        <taxon>Pseudomonadati</taxon>
        <taxon>Bacteroidota</taxon>
        <taxon>Sphingobacteriia</taxon>
        <taxon>Sphingobacteriales</taxon>
        <taxon>Sphingobacteriaceae</taxon>
        <taxon>Daejeonella</taxon>
    </lineage>
</organism>
<dbReference type="InterPro" id="IPR036514">
    <property type="entry name" value="SGNH_hydro_sf"/>
</dbReference>
<dbReference type="InterPro" id="IPR013830">
    <property type="entry name" value="SGNH_hydro"/>
</dbReference>
<evidence type="ECO:0000313" key="2">
    <source>
        <dbReference type="EMBL" id="SDL63697.1"/>
    </source>
</evidence>
<dbReference type="GO" id="GO:0004622">
    <property type="term" value="F:phosphatidylcholine lysophospholipase activity"/>
    <property type="evidence" value="ECO:0007669"/>
    <property type="project" value="TreeGrafter"/>
</dbReference>
<dbReference type="Gene3D" id="3.40.50.1110">
    <property type="entry name" value="SGNH hydrolase"/>
    <property type="match status" value="1"/>
</dbReference>